<protein>
    <submittedName>
        <fullName evidence="1">5664_t:CDS:1</fullName>
    </submittedName>
</protein>
<sequence>MANDKTSLCTYWLNSEYFAKELKSIPFRPCGLYAMKFKPTEAQLKCFIDCCSEAPLIERLSSLASAYYIFVGIAIGIFKIMARQKCDDWPYIPISLSWTIPVIYKRAVYGRLVFKDVSIELGKLNNKIIKVEPLEPPELTKKRLLVGITGFLSIVIPWFSVIIALLALLIHLRGEASLKGHWVAHIWFCFCGIVVGIFLVCFCLLSDQRLWWVNLFGNDCDNSSGCITS</sequence>
<evidence type="ECO:0000313" key="1">
    <source>
        <dbReference type="EMBL" id="CAG8438203.1"/>
    </source>
</evidence>
<keyword evidence="2" id="KW-1185">Reference proteome</keyword>
<accession>A0ACA9JV94</accession>
<gene>
    <name evidence="1" type="ORF">SCALOS_LOCUS426</name>
</gene>
<comment type="caution">
    <text evidence="1">The sequence shown here is derived from an EMBL/GenBank/DDBJ whole genome shotgun (WGS) entry which is preliminary data.</text>
</comment>
<name>A0ACA9JV94_9GLOM</name>
<evidence type="ECO:0000313" key="2">
    <source>
        <dbReference type="Proteomes" id="UP000789860"/>
    </source>
</evidence>
<reference evidence="1" key="1">
    <citation type="submission" date="2021-06" db="EMBL/GenBank/DDBJ databases">
        <authorList>
            <person name="Kallberg Y."/>
            <person name="Tangrot J."/>
            <person name="Rosling A."/>
        </authorList>
    </citation>
    <scope>NUCLEOTIDE SEQUENCE</scope>
    <source>
        <strain evidence="1">AU212A</strain>
    </source>
</reference>
<organism evidence="1 2">
    <name type="scientific">Scutellospora calospora</name>
    <dbReference type="NCBI Taxonomy" id="85575"/>
    <lineage>
        <taxon>Eukaryota</taxon>
        <taxon>Fungi</taxon>
        <taxon>Fungi incertae sedis</taxon>
        <taxon>Mucoromycota</taxon>
        <taxon>Glomeromycotina</taxon>
        <taxon>Glomeromycetes</taxon>
        <taxon>Diversisporales</taxon>
        <taxon>Gigasporaceae</taxon>
        <taxon>Scutellospora</taxon>
    </lineage>
</organism>
<proteinExistence type="predicted"/>
<dbReference type="Proteomes" id="UP000789860">
    <property type="component" value="Unassembled WGS sequence"/>
</dbReference>
<dbReference type="EMBL" id="CAJVPM010000203">
    <property type="protein sequence ID" value="CAG8438203.1"/>
    <property type="molecule type" value="Genomic_DNA"/>
</dbReference>